<dbReference type="OpenTargets" id="ENSG00000110075"/>
<feature type="domain" description="PAW" evidence="2">
    <location>
        <begin position="1"/>
        <end position="8"/>
    </location>
</feature>
<organism evidence="3 4">
    <name type="scientific">Homo sapiens</name>
    <name type="common">Human</name>
    <dbReference type="NCBI Taxonomy" id="9606"/>
    <lineage>
        <taxon>Eukaryota</taxon>
        <taxon>Metazoa</taxon>
        <taxon>Chordata</taxon>
        <taxon>Craniata</taxon>
        <taxon>Vertebrata</taxon>
        <taxon>Euteleostomi</taxon>
        <taxon>Mammalia</taxon>
        <taxon>Eutheria</taxon>
        <taxon>Euarchontoglires</taxon>
        <taxon>Primates</taxon>
        <taxon>Haplorrhini</taxon>
        <taxon>Catarrhini</taxon>
        <taxon>Hominidae</taxon>
        <taxon>Homo</taxon>
    </lineage>
</organism>
<dbReference type="PROSITE" id="PS51398">
    <property type="entry name" value="PAW"/>
    <property type="match status" value="1"/>
</dbReference>
<dbReference type="VEuPathDB" id="HostDB:ENSG00000110075"/>
<dbReference type="ChiTaRS" id="PPP6R3">
    <property type="organism name" value="human"/>
</dbReference>
<dbReference type="Antibodypedia" id="30575">
    <property type="antibodies" value="73 antibodies from 20 providers"/>
</dbReference>
<dbReference type="Ensembl" id="ENST00000528635.5">
    <property type="protein sequence ID" value="ENSP00000436789.1"/>
    <property type="gene ID" value="ENSG00000110075.15"/>
</dbReference>
<proteinExistence type="inferred from homology"/>
<keyword evidence="4" id="KW-1185">Reference proteome</keyword>
<evidence type="ECO:0000313" key="3">
    <source>
        <dbReference type="Ensembl" id="ENSP00000436789.1"/>
    </source>
</evidence>
<accession>A0A1D5RMU2</accession>
<dbReference type="EMBL" id="AP000807">
    <property type="status" value="NOT_ANNOTATED_CDS"/>
    <property type="molecule type" value="Genomic_DNA"/>
</dbReference>
<dbReference type="ExpressionAtlas" id="A0A1D5RMU2">
    <property type="expression patterns" value="baseline and differential"/>
</dbReference>
<reference evidence="3 4" key="2">
    <citation type="journal article" date="2004" name="Nature">
        <title>Finishing the euchromatic sequence of the human genome.</title>
        <authorList>
            <consortium name="International Human Genome Sequencing Consortium"/>
        </authorList>
    </citation>
    <scope>NUCLEOTIDE SEQUENCE [LARGE SCALE GENOMIC DNA]</scope>
</reference>
<dbReference type="EMBL" id="AP001788">
    <property type="status" value="NOT_ANNOTATED_CDS"/>
    <property type="molecule type" value="Genomic_DNA"/>
</dbReference>
<evidence type="ECO:0000256" key="1">
    <source>
        <dbReference type="PROSITE-ProRule" id="PRU00731"/>
    </source>
</evidence>
<dbReference type="HGNC" id="HGNC:1173">
    <property type="gene designation" value="PPP6R3"/>
</dbReference>
<dbReference type="GO" id="GO:0005737">
    <property type="term" value="C:cytoplasm"/>
    <property type="evidence" value="ECO:0007669"/>
    <property type="project" value="InterPro"/>
</dbReference>
<evidence type="ECO:0000313" key="4">
    <source>
        <dbReference type="Proteomes" id="UP000005640"/>
    </source>
</evidence>
<dbReference type="OrthoDB" id="295029at2759"/>
<dbReference type="Proteomes" id="UP000005640">
    <property type="component" value="Chromosome 11"/>
</dbReference>
<dbReference type="EMBL" id="AP003096">
    <property type="status" value="NOT_ANNOTATED_CDS"/>
    <property type="molecule type" value="Genomic_DNA"/>
</dbReference>
<reference evidence="3 4" key="3">
    <citation type="journal article" date="2006" name="Nature">
        <title>Human chromosome 11 DNA sequence and analysis including novel gene identification.</title>
        <authorList>
            <person name="Taylor T.D."/>
            <person name="Noguchi H."/>
            <person name="Totoki Y."/>
            <person name="Toyoda A."/>
            <person name="Kuroki Y."/>
            <person name="Dewar K."/>
            <person name="Lloyd C."/>
            <person name="Itoh T."/>
            <person name="Takeda T."/>
            <person name="Kim D.W."/>
            <person name="She X."/>
            <person name="Barlow K.F."/>
            <person name="Bloom T."/>
            <person name="Bruford E."/>
            <person name="Chang J.L."/>
            <person name="Cuomo C.A."/>
            <person name="Eichler E."/>
            <person name="FitzGerald M.G."/>
            <person name="Jaffe D.B."/>
            <person name="LaButti K."/>
            <person name="Nicol R."/>
            <person name="Park H.S."/>
            <person name="Seaman C."/>
            <person name="Sougnez C."/>
            <person name="Yang X."/>
            <person name="Zimmer A.R."/>
            <person name="Zody M.C."/>
            <person name="Birren B.W."/>
            <person name="Nusbaum C."/>
            <person name="Fujiyama A."/>
            <person name="Hattori M."/>
            <person name="Rogers J."/>
            <person name="Lander E.S."/>
            <person name="Sakaki Y."/>
        </authorList>
    </citation>
    <scope>NUCLEOTIDE SEQUENCE [LARGE SCALE GENOMIC DNA]</scope>
</reference>
<dbReference type="Bgee" id="ENSG00000110075">
    <property type="expression patterns" value="Expressed in calcaneal tendon and 204 other cell types or tissues"/>
</dbReference>
<sequence length="8" mass="1123">MFWKFDLH</sequence>
<gene>
    <name evidence="3" type="primary">PPP6R3</name>
</gene>
<reference evidence="3" key="5">
    <citation type="submission" date="2025-09" db="UniProtKB">
        <authorList>
            <consortium name="Ensembl"/>
        </authorList>
    </citation>
    <scope>IDENTIFICATION</scope>
</reference>
<dbReference type="Ensembl" id="ENST00000528635.5">
    <property type="protein sequence ID" value="ENSP00000436789.1"/>
    <property type="gene ID" value="ENSG00000110075.16"/>
</dbReference>
<name>A0A1D5RMU2_HUMAN</name>
<dbReference type="GeneTree" id="ENSGT00390000009899"/>
<comment type="similarity">
    <text evidence="1">Belongs to the transglutaminase-like superfamily. PNGase family.</text>
</comment>
<reference evidence="3" key="4">
    <citation type="submission" date="2025-08" db="UniProtKB">
        <authorList>
            <consortium name="Ensembl"/>
        </authorList>
    </citation>
    <scope>IDENTIFICATION</scope>
</reference>
<protein>
    <submittedName>
        <fullName evidence="3">Protein phosphatase 6 regulatory subunit 3</fullName>
    </submittedName>
</protein>
<reference evidence="3 4" key="1">
    <citation type="journal article" date="2001" name="Nature">
        <title>Initial sequencing and analysis of the human genome.</title>
        <authorList>
            <consortium name="International Human Genome Sequencing Consortium"/>
            <person name="Lander E.S."/>
            <person name="Linton L.M."/>
            <person name="Birren B."/>
            <person name="Nusbaum C."/>
            <person name="Zody M.C."/>
            <person name="Baldwin J."/>
            <person name="Devon K."/>
            <person name="Dewar K."/>
            <person name="Doyle M."/>
            <person name="FitzHugh W."/>
            <person name="Funke R."/>
            <person name="Gage D."/>
            <person name="Harris K."/>
            <person name="Heaford A."/>
            <person name="Howland J."/>
            <person name="Kann L."/>
            <person name="Lehoczky J."/>
            <person name="LeVine R."/>
            <person name="McEwan P."/>
            <person name="McKernan K."/>
            <person name="Meldrim J."/>
            <person name="Mesirov J.P."/>
            <person name="Miranda C."/>
            <person name="Morris W."/>
            <person name="Naylor J."/>
            <person name="Raymond C."/>
            <person name="Rosetti M."/>
            <person name="Santos R."/>
            <person name="Sheridan A."/>
            <person name="Sougnez C."/>
            <person name="Stange-Thomann N."/>
            <person name="Stojanovic N."/>
            <person name="Subramanian A."/>
            <person name="Wyman D."/>
            <person name="Rogers J."/>
            <person name="Sulston J."/>
            <person name="Ainscough R."/>
            <person name="Beck S."/>
            <person name="Bentley D."/>
            <person name="Burton J."/>
            <person name="Clee C."/>
            <person name="Carter N."/>
            <person name="Coulson A."/>
            <person name="Deadman R."/>
            <person name="Deloukas P."/>
            <person name="Dunham A."/>
            <person name="Dunham I."/>
            <person name="Durbin R."/>
            <person name="French L."/>
            <person name="Grafham D."/>
            <person name="Gregory S."/>
            <person name="Hubbard T."/>
            <person name="Humphray S."/>
            <person name="Hunt A."/>
            <person name="Jones M."/>
            <person name="Lloyd C."/>
            <person name="McMurray A."/>
            <person name="Matthews L."/>
            <person name="Mercer S."/>
            <person name="Milne S."/>
            <person name="Mullikin J.C."/>
            <person name="Mungall A."/>
            <person name="Plumb R."/>
            <person name="Ross M."/>
            <person name="Shownkeen R."/>
            <person name="Sims S."/>
            <person name="Waterston R.H."/>
            <person name="Wilson R.K."/>
            <person name="Hillier L.W."/>
            <person name="McPherson J.D."/>
            <person name="Marra M.A."/>
            <person name="Mardis E.R."/>
            <person name="Fulton L.A."/>
            <person name="Chinwalla A.T."/>
            <person name="Pepin K.H."/>
            <person name="Gish W.R."/>
            <person name="Chissoe S.L."/>
            <person name="Wendl M.C."/>
            <person name="Delehaunty K.D."/>
            <person name="Miner T.L."/>
            <person name="Delehaunty A."/>
            <person name="Kramer J.B."/>
            <person name="Cook L.L."/>
            <person name="Fulton R.S."/>
            <person name="Johnson D.L."/>
            <person name="Minx P.J."/>
            <person name="Clifton S.W."/>
            <person name="Hawkins T."/>
            <person name="Branscomb E."/>
            <person name="Predki P."/>
            <person name="Richardson P."/>
            <person name="Wenning S."/>
            <person name="Slezak T."/>
            <person name="Doggett N."/>
            <person name="Cheng J.F."/>
            <person name="Olsen A."/>
            <person name="Lucas S."/>
            <person name="Elkin C."/>
            <person name="Uberbacher E."/>
            <person name="Frazier M."/>
            <person name="Gibbs R.A."/>
            <person name="Muzny D.M."/>
            <person name="Scherer S.E."/>
            <person name="Bouck J.B."/>
            <person name="Sodergren E.J."/>
            <person name="Worley K.C."/>
            <person name="Rives C.M."/>
            <person name="Gorrell J.H."/>
            <person name="Metzker M.L."/>
            <person name="Naylor S.L."/>
            <person name="Kucherlapati R.S."/>
            <person name="Nelson D.L."/>
            <person name="Weinstock G.M."/>
            <person name="Sakaki Y."/>
            <person name="Fujiyama A."/>
            <person name="Hattori M."/>
            <person name="Yada T."/>
            <person name="Toyoda A."/>
            <person name="Itoh T."/>
            <person name="Kawagoe C."/>
            <person name="Watanabe H."/>
            <person name="Totoki Y."/>
            <person name="Taylor T."/>
            <person name="Weissenbach J."/>
            <person name="Heilig R."/>
            <person name="Saurin W."/>
            <person name="Artiguenave F."/>
            <person name="Brottier P."/>
            <person name="Bruls T."/>
            <person name="Pelletier E."/>
            <person name="Robert C."/>
            <person name="Wincker P."/>
            <person name="Smith D.R."/>
            <person name="Doucette-Stamm L."/>
            <person name="Rubenfield M."/>
            <person name="Weinstock K."/>
            <person name="Lee H.M."/>
            <person name="Dubois J."/>
            <person name="Rosenthal A."/>
            <person name="Platzer M."/>
            <person name="Nyakatura G."/>
            <person name="Taudien S."/>
            <person name="Rump A."/>
            <person name="Yang H."/>
            <person name="Yu J."/>
            <person name="Wang J."/>
            <person name="Huang G."/>
            <person name="Gu J."/>
            <person name="Hood L."/>
            <person name="Rowen L."/>
            <person name="Madan A."/>
            <person name="Qin S."/>
            <person name="Davis R.W."/>
            <person name="Federspiel N.A."/>
            <person name="Abola A.P."/>
            <person name="Proctor M.J."/>
            <person name="Myers R.M."/>
            <person name="Schmutz J."/>
            <person name="Dickson M."/>
            <person name="Grimwood J."/>
            <person name="Cox D.R."/>
            <person name="Olson M.V."/>
            <person name="Kaul R."/>
            <person name="Raymond C."/>
            <person name="Shimizu N."/>
            <person name="Kawasaki K."/>
            <person name="Minoshima S."/>
            <person name="Evans G.A."/>
            <person name="Athanasiou M."/>
            <person name="Schultz R."/>
            <person name="Roe B.A."/>
            <person name="Chen F."/>
            <person name="Pan H."/>
            <person name="Ramser J."/>
            <person name="Lehrach H."/>
            <person name="Reinhardt R."/>
            <person name="McCombie W.R."/>
            <person name="de la Bastide M."/>
            <person name="Dedhia N."/>
            <person name="Blocker H."/>
            <person name="Hornischer K."/>
            <person name="Nordsiek G."/>
            <person name="Agarwala R."/>
            <person name="Aravind L."/>
            <person name="Bailey J.A."/>
            <person name="Bateman A."/>
            <person name="Batzoglou S."/>
            <person name="Birney E."/>
            <person name="Bork P."/>
            <person name="Brown D.G."/>
            <person name="Burge C.B."/>
            <person name="Cerutti L."/>
            <person name="Chen H.C."/>
            <person name="Church D."/>
            <person name="Clamp M."/>
            <person name="Copley R.R."/>
            <person name="Doerks T."/>
            <person name="Eddy S.R."/>
            <person name="Eichler E.E."/>
            <person name="Furey T.S."/>
            <person name="Galagan J."/>
            <person name="Gilbert J.G."/>
            <person name="Harmon C."/>
            <person name="Hayashizaki Y."/>
            <person name="Haussler D."/>
            <person name="Hermjakob H."/>
            <person name="Hokamp K."/>
            <person name="Jang W."/>
            <person name="Johnson L.S."/>
            <person name="Jones T.A."/>
            <person name="Kasif S."/>
            <person name="Kaspryzk A."/>
            <person name="Kennedy S."/>
            <person name="Kent W.J."/>
            <person name="Kitts P."/>
            <person name="Koonin E.V."/>
            <person name="Korf I."/>
            <person name="Kulp D."/>
            <person name="Lancet D."/>
            <person name="Lowe T.M."/>
            <person name="McLysaght A."/>
            <person name="Mikkelsen T."/>
            <person name="Moran J.V."/>
            <person name="Mulder N."/>
            <person name="Pollara V.J."/>
            <person name="Ponting C.P."/>
            <person name="Schuler G."/>
            <person name="Schultz J."/>
            <person name="Slater G."/>
            <person name="Smit A.F."/>
            <person name="Stupka E."/>
            <person name="Szustakowski J."/>
            <person name="Thierry-Mieg D."/>
            <person name="Thierry-Mieg J."/>
            <person name="Wagner L."/>
            <person name="Wallis J."/>
            <person name="Wheeler R."/>
            <person name="Williams A."/>
            <person name="Wolf Y.I."/>
            <person name="Wolfe K.H."/>
            <person name="Yang S.P."/>
            <person name="Yeh R.F."/>
            <person name="Collins F."/>
            <person name="Guyer M.S."/>
            <person name="Peterson J."/>
            <person name="Felsenfeld A."/>
            <person name="Wetterstrand K.A."/>
            <person name="Patrinos A."/>
            <person name="Morgan M.J."/>
            <person name="de Jong P."/>
            <person name="Catanese J.J."/>
            <person name="Osoegawa K."/>
            <person name="Shizuya H."/>
            <person name="Choi S."/>
            <person name="Chen Y.J."/>
        </authorList>
    </citation>
    <scope>NUCLEOTIDE SEQUENCE [LARGE SCALE GENOMIC DNA]</scope>
</reference>
<evidence type="ECO:0000259" key="2">
    <source>
        <dbReference type="PROSITE" id="PS51398"/>
    </source>
</evidence>
<feature type="non-terminal residue" evidence="3">
    <location>
        <position position="8"/>
    </location>
</feature>
<dbReference type="InterPro" id="IPR006588">
    <property type="entry name" value="Peptide_N_glycanase_PAW_dom"/>
</dbReference>
<dbReference type="GO" id="GO:0006516">
    <property type="term" value="P:glycoprotein catabolic process"/>
    <property type="evidence" value="ECO:0007669"/>
    <property type="project" value="InterPro"/>
</dbReference>